<dbReference type="EMBL" id="CM042017">
    <property type="protein sequence ID" value="KAI3688678.1"/>
    <property type="molecule type" value="Genomic_DNA"/>
</dbReference>
<keyword evidence="2" id="KW-1185">Reference proteome</keyword>
<reference evidence="2" key="1">
    <citation type="journal article" date="2022" name="Mol. Ecol. Resour.">
        <title>The genomes of chicory, endive, great burdock and yacon provide insights into Asteraceae palaeo-polyploidization history and plant inulin production.</title>
        <authorList>
            <person name="Fan W."/>
            <person name="Wang S."/>
            <person name="Wang H."/>
            <person name="Wang A."/>
            <person name="Jiang F."/>
            <person name="Liu H."/>
            <person name="Zhao H."/>
            <person name="Xu D."/>
            <person name="Zhang Y."/>
        </authorList>
    </citation>
    <scope>NUCLEOTIDE SEQUENCE [LARGE SCALE GENOMIC DNA]</scope>
    <source>
        <strain evidence="2">cv. Punajuju</strain>
    </source>
</reference>
<evidence type="ECO:0000313" key="2">
    <source>
        <dbReference type="Proteomes" id="UP001055811"/>
    </source>
</evidence>
<evidence type="ECO:0000313" key="1">
    <source>
        <dbReference type="EMBL" id="KAI3688678.1"/>
    </source>
</evidence>
<comment type="caution">
    <text evidence="1">The sequence shown here is derived from an EMBL/GenBank/DDBJ whole genome shotgun (WGS) entry which is preliminary data.</text>
</comment>
<protein>
    <submittedName>
        <fullName evidence="1">Uncharacterized protein</fullName>
    </submittedName>
</protein>
<name>A0ACB8YTF9_CICIN</name>
<accession>A0ACB8YTF9</accession>
<sequence length="404" mass="45685">MWKERVMINGVRISIQLRKHSEKMSRQMFKKEQLRIFSSSDDSTIKKHVLATHAPDGREVDLDLLISIIEEAFHHAIPDDINCVIDGSHTSNIYAIDREERAPLLGFEDIKGTHGGLANIIHNISCEFSCKCSGGDAHASTLAILNMLSSYSWEAKAVISLGAFAVNFGEFWLLAQSYATNPLANSIALLKHMPNIIEHYESLKTRFDAINLVIKATLDVTKCVITFRNLPQQYMHDDQPPKSIAIAHVPTATYWSIKSMVACTSQLTSLLGMNYDMCITATSEATELSSLAHKVHNIHEHLKSILVLCYENIEEKQEGEHDTRILEARHGEPMSNQKTSLISHDCNTIYHQCVYQVATRDSQINTEVKGRLLATWIYWKTTSSAIVDYNLRQMALRLVKIWVY</sequence>
<gene>
    <name evidence="1" type="ORF">L2E82_46435</name>
</gene>
<dbReference type="Proteomes" id="UP001055811">
    <property type="component" value="Linkage Group LG09"/>
</dbReference>
<proteinExistence type="predicted"/>
<organism evidence="1 2">
    <name type="scientific">Cichorium intybus</name>
    <name type="common">Chicory</name>
    <dbReference type="NCBI Taxonomy" id="13427"/>
    <lineage>
        <taxon>Eukaryota</taxon>
        <taxon>Viridiplantae</taxon>
        <taxon>Streptophyta</taxon>
        <taxon>Embryophyta</taxon>
        <taxon>Tracheophyta</taxon>
        <taxon>Spermatophyta</taxon>
        <taxon>Magnoliopsida</taxon>
        <taxon>eudicotyledons</taxon>
        <taxon>Gunneridae</taxon>
        <taxon>Pentapetalae</taxon>
        <taxon>asterids</taxon>
        <taxon>campanulids</taxon>
        <taxon>Asterales</taxon>
        <taxon>Asteraceae</taxon>
        <taxon>Cichorioideae</taxon>
        <taxon>Cichorieae</taxon>
        <taxon>Cichoriinae</taxon>
        <taxon>Cichorium</taxon>
    </lineage>
</organism>
<reference evidence="1 2" key="2">
    <citation type="journal article" date="2022" name="Mol. Ecol. Resour.">
        <title>The genomes of chicory, endive, great burdock and yacon provide insights into Asteraceae paleo-polyploidization history and plant inulin production.</title>
        <authorList>
            <person name="Fan W."/>
            <person name="Wang S."/>
            <person name="Wang H."/>
            <person name="Wang A."/>
            <person name="Jiang F."/>
            <person name="Liu H."/>
            <person name="Zhao H."/>
            <person name="Xu D."/>
            <person name="Zhang Y."/>
        </authorList>
    </citation>
    <scope>NUCLEOTIDE SEQUENCE [LARGE SCALE GENOMIC DNA]</scope>
    <source>
        <strain evidence="2">cv. Punajuju</strain>
        <tissue evidence="1">Leaves</tissue>
    </source>
</reference>